<name>A0A1V4HEB5_9BACL</name>
<dbReference type="SUPFAM" id="SSF110857">
    <property type="entry name" value="Gamma-glutamyl cyclotransferase-like"/>
    <property type="match status" value="1"/>
</dbReference>
<dbReference type="CDD" id="cd06661">
    <property type="entry name" value="GGCT_like"/>
    <property type="match status" value="1"/>
</dbReference>
<organism evidence="2 3">
    <name type="scientific">Paenibacillus ferrarius</name>
    <dbReference type="NCBI Taxonomy" id="1469647"/>
    <lineage>
        <taxon>Bacteria</taxon>
        <taxon>Bacillati</taxon>
        <taxon>Bacillota</taxon>
        <taxon>Bacilli</taxon>
        <taxon>Bacillales</taxon>
        <taxon>Paenibacillaceae</taxon>
        <taxon>Paenibacillus</taxon>
    </lineage>
</organism>
<proteinExistence type="predicted"/>
<dbReference type="EMBL" id="MBTG01000028">
    <property type="protein sequence ID" value="OPH52005.1"/>
    <property type="molecule type" value="Genomic_DNA"/>
</dbReference>
<dbReference type="RefSeq" id="WP_079416741.1">
    <property type="nucleotide sequence ID" value="NZ_MBTG01000028.1"/>
</dbReference>
<dbReference type="Proteomes" id="UP000190626">
    <property type="component" value="Unassembled WGS sequence"/>
</dbReference>
<dbReference type="InterPro" id="IPR013024">
    <property type="entry name" value="GGCT-like"/>
</dbReference>
<comment type="caution">
    <text evidence="2">The sequence shown here is derived from an EMBL/GenBank/DDBJ whole genome shotgun (WGS) entry which is preliminary data.</text>
</comment>
<gene>
    <name evidence="2" type="ORF">BC351_34070</name>
</gene>
<dbReference type="STRING" id="1469647.BC351_34070"/>
<evidence type="ECO:0000259" key="1">
    <source>
        <dbReference type="Pfam" id="PF06094"/>
    </source>
</evidence>
<accession>A0A1V4HEB5</accession>
<dbReference type="GO" id="GO:0016740">
    <property type="term" value="F:transferase activity"/>
    <property type="evidence" value="ECO:0007669"/>
    <property type="project" value="UniProtKB-KW"/>
</dbReference>
<keyword evidence="3" id="KW-1185">Reference proteome</keyword>
<dbReference type="AlphaFoldDB" id="A0A1V4HEB5"/>
<evidence type="ECO:0000313" key="2">
    <source>
        <dbReference type="EMBL" id="OPH52005.1"/>
    </source>
</evidence>
<reference evidence="3" key="1">
    <citation type="submission" date="2016-07" db="EMBL/GenBank/DDBJ databases">
        <authorList>
            <person name="Florea S."/>
            <person name="Webb J.S."/>
            <person name="Jaromczyk J."/>
            <person name="Schardl C.L."/>
        </authorList>
    </citation>
    <scope>NUCLEOTIDE SEQUENCE [LARGE SCALE GENOMIC DNA]</scope>
    <source>
        <strain evidence="3">CY1</strain>
    </source>
</reference>
<dbReference type="Pfam" id="PF06094">
    <property type="entry name" value="GGACT"/>
    <property type="match status" value="1"/>
</dbReference>
<feature type="domain" description="Gamma-glutamylcyclotransferase AIG2-like" evidence="1">
    <location>
        <begin position="4"/>
        <end position="121"/>
    </location>
</feature>
<dbReference type="Gene3D" id="3.10.490.10">
    <property type="entry name" value="Gamma-glutamyl cyclotransferase-like"/>
    <property type="match status" value="1"/>
</dbReference>
<evidence type="ECO:0000313" key="3">
    <source>
        <dbReference type="Proteomes" id="UP000190626"/>
    </source>
</evidence>
<dbReference type="InterPro" id="IPR009288">
    <property type="entry name" value="AIG2-like_dom"/>
</dbReference>
<sequence>MISVFVYGTLLVGESNHYVVEPYLLSVTTGAVRGSLYQVGDYPALALPAEPDDERIVIGEWLKVTEEGLSAMDILEDYYGPGQTNEYERVWIRDRNGLHEGWVYIWTDVSGLTEITSGSWKAR</sequence>
<keyword evidence="2" id="KW-0808">Transferase</keyword>
<dbReference type="InterPro" id="IPR036568">
    <property type="entry name" value="GGCT-like_sf"/>
</dbReference>
<dbReference type="OrthoDB" id="8538589at2"/>
<protein>
    <submittedName>
        <fullName evidence="2">Gamma-glutamylcyclotransferase</fullName>
    </submittedName>
</protein>